<dbReference type="EMBL" id="CCND01000015">
    <property type="protein sequence ID" value="CDX57586.1"/>
    <property type="molecule type" value="Genomic_DNA"/>
</dbReference>
<organism evidence="1 2">
    <name type="scientific">Mesorhizobium plurifarium</name>
    <dbReference type="NCBI Taxonomy" id="69974"/>
    <lineage>
        <taxon>Bacteria</taxon>
        <taxon>Pseudomonadati</taxon>
        <taxon>Pseudomonadota</taxon>
        <taxon>Alphaproteobacteria</taxon>
        <taxon>Hyphomicrobiales</taxon>
        <taxon>Phyllobacteriaceae</taxon>
        <taxon>Mesorhizobium</taxon>
    </lineage>
</organism>
<sequence>MTPPKWCLSSLAAKLRIRHPNSPSAGRRFCRQLNQNPIRRADNRGADFQKTIIDETLIYSNFLMSPFRCLNFDNRL</sequence>
<proteinExistence type="predicted"/>
<dbReference type="AlphaFoldDB" id="A0A0K2VYY1"/>
<reference evidence="2" key="1">
    <citation type="submission" date="2014-08" db="EMBL/GenBank/DDBJ databases">
        <authorList>
            <person name="Edwards T."/>
        </authorList>
    </citation>
    <scope>NUCLEOTIDE SEQUENCE [LARGE SCALE GENOMIC DNA]</scope>
</reference>
<gene>
    <name evidence="1" type="ORF">MPL1032_220067</name>
</gene>
<dbReference type="Proteomes" id="UP000182888">
    <property type="component" value="Unassembled WGS sequence"/>
</dbReference>
<protein>
    <submittedName>
        <fullName evidence="1">Uncharacterized protein</fullName>
    </submittedName>
</protein>
<accession>A0A0K2VYY1</accession>
<evidence type="ECO:0000313" key="1">
    <source>
        <dbReference type="EMBL" id="CDX57586.1"/>
    </source>
</evidence>
<name>A0A0K2VYY1_MESPL</name>
<evidence type="ECO:0000313" key="2">
    <source>
        <dbReference type="Proteomes" id="UP000182888"/>
    </source>
</evidence>